<reference evidence="4 5" key="1">
    <citation type="journal article" date="2015" name="Proc. Natl. Acad. Sci. U.S.A.">
        <title>The resurrection genome of Boea hygrometrica: A blueprint for survival of dehydration.</title>
        <authorList>
            <person name="Xiao L."/>
            <person name="Yang G."/>
            <person name="Zhang L."/>
            <person name="Yang X."/>
            <person name="Zhao S."/>
            <person name="Ji Z."/>
            <person name="Zhou Q."/>
            <person name="Hu M."/>
            <person name="Wang Y."/>
            <person name="Chen M."/>
            <person name="Xu Y."/>
            <person name="Jin H."/>
            <person name="Xiao X."/>
            <person name="Hu G."/>
            <person name="Bao F."/>
            <person name="Hu Y."/>
            <person name="Wan P."/>
            <person name="Li L."/>
            <person name="Deng X."/>
            <person name="Kuang T."/>
            <person name="Xiang C."/>
            <person name="Zhu J.K."/>
            <person name="Oliver M.J."/>
            <person name="He Y."/>
        </authorList>
    </citation>
    <scope>NUCLEOTIDE SEQUENCE [LARGE SCALE GENOMIC DNA]</scope>
    <source>
        <strain evidence="5">cv. XS01</strain>
    </source>
</reference>
<protein>
    <recommendedName>
        <fullName evidence="3">CCHC-type domain-containing protein</fullName>
    </recommendedName>
</protein>
<dbReference type="GO" id="GO:0008270">
    <property type="term" value="F:zinc ion binding"/>
    <property type="evidence" value="ECO:0007669"/>
    <property type="project" value="UniProtKB-KW"/>
</dbReference>
<sequence length="217" mass="23334">MSVGEYDRRFSSLLAYVPHVSGRERAKRNHFLEGLNEDLYSLVLASSPTSYAGTVDKAMDIEEGLRNRRSRVQPQAVQGSRPNVPGAQPPQFPQSSQQQPQQSAQQSGCHRFRPCGHQFKKKQGSSSSGSGSSSSSSSPRATFCGQCGSRHPSTQCTGVQGACNLCGQYGHFARICPLAGSQHTAAPPQGRSGGSSRGHSFPVPQPRVGEAQYRPFQ</sequence>
<evidence type="ECO:0000256" key="2">
    <source>
        <dbReference type="SAM" id="MobiDB-lite"/>
    </source>
</evidence>
<organism evidence="4 5">
    <name type="scientific">Dorcoceras hygrometricum</name>
    <dbReference type="NCBI Taxonomy" id="472368"/>
    <lineage>
        <taxon>Eukaryota</taxon>
        <taxon>Viridiplantae</taxon>
        <taxon>Streptophyta</taxon>
        <taxon>Embryophyta</taxon>
        <taxon>Tracheophyta</taxon>
        <taxon>Spermatophyta</taxon>
        <taxon>Magnoliopsida</taxon>
        <taxon>eudicotyledons</taxon>
        <taxon>Gunneridae</taxon>
        <taxon>Pentapetalae</taxon>
        <taxon>asterids</taxon>
        <taxon>lamiids</taxon>
        <taxon>Lamiales</taxon>
        <taxon>Gesneriaceae</taxon>
        <taxon>Didymocarpoideae</taxon>
        <taxon>Trichosporeae</taxon>
        <taxon>Loxocarpinae</taxon>
        <taxon>Dorcoceras</taxon>
    </lineage>
</organism>
<feature type="region of interest" description="Disordered" evidence="2">
    <location>
        <begin position="181"/>
        <end position="217"/>
    </location>
</feature>
<evidence type="ECO:0000313" key="5">
    <source>
        <dbReference type="Proteomes" id="UP000250235"/>
    </source>
</evidence>
<dbReference type="OrthoDB" id="1936908at2759"/>
<accession>A0A2Z7CM31</accession>
<dbReference type="Proteomes" id="UP000250235">
    <property type="component" value="Unassembled WGS sequence"/>
</dbReference>
<evidence type="ECO:0000259" key="3">
    <source>
        <dbReference type="PROSITE" id="PS50158"/>
    </source>
</evidence>
<keyword evidence="1" id="KW-0479">Metal-binding</keyword>
<feature type="compositionally biased region" description="Low complexity" evidence="2">
    <location>
        <begin position="93"/>
        <end position="107"/>
    </location>
</feature>
<dbReference type="EMBL" id="KQ994586">
    <property type="protein sequence ID" value="KZV47823.1"/>
    <property type="molecule type" value="Genomic_DNA"/>
</dbReference>
<dbReference type="GO" id="GO:0003676">
    <property type="term" value="F:nucleic acid binding"/>
    <property type="evidence" value="ECO:0007669"/>
    <property type="project" value="InterPro"/>
</dbReference>
<keyword evidence="1" id="KW-0862">Zinc</keyword>
<evidence type="ECO:0000256" key="1">
    <source>
        <dbReference type="PROSITE-ProRule" id="PRU00047"/>
    </source>
</evidence>
<dbReference type="PROSITE" id="PS50158">
    <property type="entry name" value="ZF_CCHC"/>
    <property type="match status" value="1"/>
</dbReference>
<feature type="compositionally biased region" description="Basic residues" evidence="2">
    <location>
        <begin position="110"/>
        <end position="123"/>
    </location>
</feature>
<keyword evidence="5" id="KW-1185">Reference proteome</keyword>
<gene>
    <name evidence="4" type="ORF">F511_34193</name>
</gene>
<feature type="compositionally biased region" description="Polar residues" evidence="2">
    <location>
        <begin position="72"/>
        <end position="81"/>
    </location>
</feature>
<dbReference type="InterPro" id="IPR001878">
    <property type="entry name" value="Znf_CCHC"/>
</dbReference>
<feature type="compositionally biased region" description="Low complexity" evidence="2">
    <location>
        <begin position="124"/>
        <end position="138"/>
    </location>
</feature>
<dbReference type="AlphaFoldDB" id="A0A2Z7CM31"/>
<name>A0A2Z7CM31_9LAMI</name>
<dbReference type="Gene3D" id="4.10.60.10">
    <property type="entry name" value="Zinc finger, CCHC-type"/>
    <property type="match status" value="1"/>
</dbReference>
<dbReference type="Pfam" id="PF00098">
    <property type="entry name" value="zf-CCHC"/>
    <property type="match status" value="1"/>
</dbReference>
<feature type="region of interest" description="Disordered" evidence="2">
    <location>
        <begin position="67"/>
        <end position="144"/>
    </location>
</feature>
<evidence type="ECO:0000313" key="4">
    <source>
        <dbReference type="EMBL" id="KZV47823.1"/>
    </source>
</evidence>
<proteinExistence type="predicted"/>
<keyword evidence="1" id="KW-0863">Zinc-finger</keyword>
<feature type="domain" description="CCHC-type" evidence="3">
    <location>
        <begin position="163"/>
        <end position="177"/>
    </location>
</feature>